<name>A0A0N4X1Z1_HAEPC</name>
<sequence>MEDPNVKKLAEKYSKTPAQILLRYVMDRNIAVIPKSVHSERIVENFKLFDFTLTAEDIKLLESSKHRQRLFLHD</sequence>
<dbReference type="InterPro" id="IPR018170">
    <property type="entry name" value="Aldo/ket_reductase_CS"/>
</dbReference>
<evidence type="ECO:0000256" key="2">
    <source>
        <dbReference type="ARBA" id="ARBA00022857"/>
    </source>
</evidence>
<keyword evidence="6" id="KW-1185">Reference proteome</keyword>
<dbReference type="OMA" id="PYKTSED"/>
<evidence type="ECO:0000313" key="6">
    <source>
        <dbReference type="Proteomes" id="UP000268014"/>
    </source>
</evidence>
<dbReference type="PANTHER" id="PTHR43827">
    <property type="entry name" value="2,5-DIKETO-D-GLUCONIC ACID REDUCTASE"/>
    <property type="match status" value="1"/>
</dbReference>
<dbReference type="GO" id="GO:0016616">
    <property type="term" value="F:oxidoreductase activity, acting on the CH-OH group of donors, NAD or NADP as acceptor"/>
    <property type="evidence" value="ECO:0007669"/>
    <property type="project" value="UniProtKB-ARBA"/>
</dbReference>
<evidence type="ECO:0000259" key="4">
    <source>
        <dbReference type="Pfam" id="PF00248"/>
    </source>
</evidence>
<keyword evidence="2" id="KW-0521">NADP</keyword>
<comment type="similarity">
    <text evidence="1">Belongs to the aldo/keto reductase family.</text>
</comment>
<reference evidence="7" key="1">
    <citation type="submission" date="2017-02" db="UniProtKB">
        <authorList>
            <consortium name="WormBaseParasite"/>
        </authorList>
    </citation>
    <scope>IDENTIFICATION</scope>
</reference>
<dbReference type="WBParaSite" id="HPLM_0001835801-mRNA-1">
    <property type="protein sequence ID" value="HPLM_0001835801-mRNA-1"/>
    <property type="gene ID" value="HPLM_0001835801"/>
</dbReference>
<reference evidence="5 6" key="2">
    <citation type="submission" date="2018-11" db="EMBL/GenBank/DDBJ databases">
        <authorList>
            <consortium name="Pathogen Informatics"/>
        </authorList>
    </citation>
    <scope>NUCLEOTIDE SEQUENCE [LARGE SCALE GENOMIC DNA]</scope>
    <source>
        <strain evidence="5 6">MHpl1</strain>
    </source>
</reference>
<dbReference type="Gene3D" id="3.20.20.100">
    <property type="entry name" value="NADP-dependent oxidoreductase domain"/>
    <property type="match status" value="1"/>
</dbReference>
<dbReference type="InterPro" id="IPR020471">
    <property type="entry name" value="AKR"/>
</dbReference>
<protein>
    <submittedName>
        <fullName evidence="7">Aldo_ket_red domain-containing protein</fullName>
    </submittedName>
</protein>
<dbReference type="Pfam" id="PF00248">
    <property type="entry name" value="Aldo_ket_red"/>
    <property type="match status" value="1"/>
</dbReference>
<dbReference type="SUPFAM" id="SSF51430">
    <property type="entry name" value="NAD(P)-linked oxidoreductase"/>
    <property type="match status" value="1"/>
</dbReference>
<dbReference type="InterPro" id="IPR023210">
    <property type="entry name" value="NADP_OxRdtase_dom"/>
</dbReference>
<evidence type="ECO:0000313" key="5">
    <source>
        <dbReference type="EMBL" id="VDO70500.1"/>
    </source>
</evidence>
<evidence type="ECO:0000256" key="1">
    <source>
        <dbReference type="ARBA" id="ARBA00007905"/>
    </source>
</evidence>
<dbReference type="PROSITE" id="PS00063">
    <property type="entry name" value="ALDOKETO_REDUCTASE_3"/>
    <property type="match status" value="1"/>
</dbReference>
<keyword evidence="3" id="KW-0560">Oxidoreductase</keyword>
<dbReference type="OrthoDB" id="416253at2759"/>
<feature type="domain" description="NADP-dependent oxidoreductase" evidence="4">
    <location>
        <begin position="5"/>
        <end position="63"/>
    </location>
</feature>
<evidence type="ECO:0000313" key="7">
    <source>
        <dbReference type="WBParaSite" id="HPLM_0001835801-mRNA-1"/>
    </source>
</evidence>
<evidence type="ECO:0000256" key="3">
    <source>
        <dbReference type="ARBA" id="ARBA00023002"/>
    </source>
</evidence>
<dbReference type="AlphaFoldDB" id="A0A0N4X1Z1"/>
<accession>A0A0N4X1Z1</accession>
<gene>
    <name evidence="5" type="ORF">HPLM_LOCUS18350</name>
</gene>
<dbReference type="STRING" id="6290.A0A0N4X1Z1"/>
<organism evidence="7">
    <name type="scientific">Haemonchus placei</name>
    <name type="common">Barber's pole worm</name>
    <dbReference type="NCBI Taxonomy" id="6290"/>
    <lineage>
        <taxon>Eukaryota</taxon>
        <taxon>Metazoa</taxon>
        <taxon>Ecdysozoa</taxon>
        <taxon>Nematoda</taxon>
        <taxon>Chromadorea</taxon>
        <taxon>Rhabditida</taxon>
        <taxon>Rhabditina</taxon>
        <taxon>Rhabditomorpha</taxon>
        <taxon>Strongyloidea</taxon>
        <taxon>Trichostrongylidae</taxon>
        <taxon>Haemonchus</taxon>
    </lineage>
</organism>
<dbReference type="Proteomes" id="UP000268014">
    <property type="component" value="Unassembled WGS sequence"/>
</dbReference>
<dbReference type="PANTHER" id="PTHR43827:SF3">
    <property type="entry name" value="NADP-DEPENDENT OXIDOREDUCTASE DOMAIN-CONTAINING PROTEIN"/>
    <property type="match status" value="1"/>
</dbReference>
<proteinExistence type="inferred from homology"/>
<dbReference type="EMBL" id="UZAF01020506">
    <property type="protein sequence ID" value="VDO70500.1"/>
    <property type="molecule type" value="Genomic_DNA"/>
</dbReference>
<dbReference type="InterPro" id="IPR036812">
    <property type="entry name" value="NAD(P)_OxRdtase_dom_sf"/>
</dbReference>